<name>A0AAE1SDF4_9SOLA</name>
<evidence type="ECO:0000313" key="2">
    <source>
        <dbReference type="Proteomes" id="UP001291623"/>
    </source>
</evidence>
<keyword evidence="2" id="KW-1185">Reference proteome</keyword>
<accession>A0AAE1SDF4</accession>
<dbReference type="Proteomes" id="UP001291623">
    <property type="component" value="Unassembled WGS sequence"/>
</dbReference>
<gene>
    <name evidence="1" type="ORF">RND71_011281</name>
</gene>
<evidence type="ECO:0000313" key="1">
    <source>
        <dbReference type="EMBL" id="KAK4367489.1"/>
    </source>
</evidence>
<dbReference type="EMBL" id="JAVYJV010000006">
    <property type="protein sequence ID" value="KAK4367489.1"/>
    <property type="molecule type" value="Genomic_DNA"/>
</dbReference>
<proteinExistence type="predicted"/>
<dbReference type="AlphaFoldDB" id="A0AAE1SDF4"/>
<organism evidence="1 2">
    <name type="scientific">Anisodus tanguticus</name>
    <dbReference type="NCBI Taxonomy" id="243964"/>
    <lineage>
        <taxon>Eukaryota</taxon>
        <taxon>Viridiplantae</taxon>
        <taxon>Streptophyta</taxon>
        <taxon>Embryophyta</taxon>
        <taxon>Tracheophyta</taxon>
        <taxon>Spermatophyta</taxon>
        <taxon>Magnoliopsida</taxon>
        <taxon>eudicotyledons</taxon>
        <taxon>Gunneridae</taxon>
        <taxon>Pentapetalae</taxon>
        <taxon>asterids</taxon>
        <taxon>lamiids</taxon>
        <taxon>Solanales</taxon>
        <taxon>Solanaceae</taxon>
        <taxon>Solanoideae</taxon>
        <taxon>Hyoscyameae</taxon>
        <taxon>Anisodus</taxon>
    </lineage>
</organism>
<protein>
    <submittedName>
        <fullName evidence="1">Uncharacterized protein</fullName>
    </submittedName>
</protein>
<comment type="caution">
    <text evidence="1">The sequence shown here is derived from an EMBL/GenBank/DDBJ whole genome shotgun (WGS) entry which is preliminary data.</text>
</comment>
<reference evidence="1" key="1">
    <citation type="submission" date="2023-12" db="EMBL/GenBank/DDBJ databases">
        <title>Genome assembly of Anisodus tanguticus.</title>
        <authorList>
            <person name="Wang Y.-J."/>
        </authorList>
    </citation>
    <scope>NUCLEOTIDE SEQUENCE</scope>
    <source>
        <strain evidence="1">KB-2021</strain>
        <tissue evidence="1">Leaf</tissue>
    </source>
</reference>
<sequence length="53" mass="5646">MVDFPDPLCPTNAVDFPASILIEKPLKIITLGLAGYAKFTSHSSTLPAIFLGL</sequence>